<feature type="domain" description="N-acetyltransferase" evidence="3">
    <location>
        <begin position="3"/>
        <end position="140"/>
    </location>
</feature>
<dbReference type="PANTHER" id="PTHR43420:SF47">
    <property type="entry name" value="N-ACETYLTRANSFERASE DOMAIN-CONTAINING PROTEIN"/>
    <property type="match status" value="1"/>
</dbReference>
<dbReference type="InterPro" id="IPR050680">
    <property type="entry name" value="YpeA/RimI_acetyltransf"/>
</dbReference>
<name>A0AAE9RZI9_9GAMM</name>
<dbReference type="CDD" id="cd04301">
    <property type="entry name" value="NAT_SF"/>
    <property type="match status" value="1"/>
</dbReference>
<dbReference type="Proteomes" id="UP001056716">
    <property type="component" value="Chromosome"/>
</dbReference>
<dbReference type="PANTHER" id="PTHR43420">
    <property type="entry name" value="ACETYLTRANSFERASE"/>
    <property type="match status" value="1"/>
</dbReference>
<evidence type="ECO:0000259" key="3">
    <source>
        <dbReference type="PROSITE" id="PS51186"/>
    </source>
</evidence>
<dbReference type="GO" id="GO:0016747">
    <property type="term" value="F:acyltransferase activity, transferring groups other than amino-acyl groups"/>
    <property type="evidence" value="ECO:0007669"/>
    <property type="project" value="InterPro"/>
</dbReference>
<sequence>MTLQIHTGTWVELQTDAKPIREQVFIQEQHIAAADEWDAQDEVSQHFVVFDGEHAIATARLLPNHSIGRVAVLASHRGQGIGKLLMLQIIQQAQQQQRPLLQLSSQVHAMSFYQNLGFQAHGEAYIDCGIPHIDMQMSLLAQS</sequence>
<evidence type="ECO:0000256" key="1">
    <source>
        <dbReference type="ARBA" id="ARBA00022679"/>
    </source>
</evidence>
<dbReference type="SUPFAM" id="SSF55729">
    <property type="entry name" value="Acyl-CoA N-acyltransferases (Nat)"/>
    <property type="match status" value="1"/>
</dbReference>
<dbReference type="RefSeq" id="WP_252219865.1">
    <property type="nucleotide sequence ID" value="NZ_CP098732.1"/>
</dbReference>
<dbReference type="AlphaFoldDB" id="A0AAE9RZI9"/>
<dbReference type="KEGG" id="atz:M5E07_13200"/>
<dbReference type="Pfam" id="PF13673">
    <property type="entry name" value="Acetyltransf_10"/>
    <property type="match status" value="1"/>
</dbReference>
<dbReference type="EMBL" id="CP098732">
    <property type="protein sequence ID" value="USE82732.1"/>
    <property type="molecule type" value="Genomic_DNA"/>
</dbReference>
<evidence type="ECO:0000313" key="4">
    <source>
        <dbReference type="EMBL" id="USE82732.1"/>
    </source>
</evidence>
<reference evidence="4" key="1">
    <citation type="submission" date="2022-06" db="EMBL/GenBank/DDBJ databases">
        <title>Isolation, identification and characterization of iprodione-degrading strains in Lhasa, Tibet.</title>
        <authorList>
            <person name="Pan H."/>
        </authorList>
    </citation>
    <scope>NUCLEOTIDE SEQUENCE</scope>
    <source>
        <strain evidence="4">Y-23</strain>
    </source>
</reference>
<dbReference type="Gene3D" id="3.40.630.30">
    <property type="match status" value="1"/>
</dbReference>
<evidence type="ECO:0000313" key="5">
    <source>
        <dbReference type="Proteomes" id="UP001056716"/>
    </source>
</evidence>
<keyword evidence="5" id="KW-1185">Reference proteome</keyword>
<dbReference type="InterPro" id="IPR000182">
    <property type="entry name" value="GNAT_dom"/>
</dbReference>
<keyword evidence="2 4" id="KW-0012">Acyltransferase</keyword>
<evidence type="ECO:0000256" key="2">
    <source>
        <dbReference type="ARBA" id="ARBA00023315"/>
    </source>
</evidence>
<organism evidence="4 5">
    <name type="scientific">Acinetobacter tibetensis</name>
    <dbReference type="NCBI Taxonomy" id="2943497"/>
    <lineage>
        <taxon>Bacteria</taxon>
        <taxon>Pseudomonadati</taxon>
        <taxon>Pseudomonadota</taxon>
        <taxon>Gammaproteobacteria</taxon>
        <taxon>Moraxellales</taxon>
        <taxon>Moraxellaceae</taxon>
        <taxon>Acinetobacter</taxon>
    </lineage>
</organism>
<protein>
    <submittedName>
        <fullName evidence="4">GNAT family N-acetyltransferase</fullName>
        <ecNumber evidence="4">2.3.1.-</ecNumber>
    </submittedName>
</protein>
<proteinExistence type="predicted"/>
<dbReference type="PROSITE" id="PS51186">
    <property type="entry name" value="GNAT"/>
    <property type="match status" value="1"/>
</dbReference>
<keyword evidence="1 4" id="KW-0808">Transferase</keyword>
<gene>
    <name evidence="4" type="ORF">M5E07_13200</name>
</gene>
<dbReference type="EC" id="2.3.1.-" evidence="4"/>
<dbReference type="InterPro" id="IPR016181">
    <property type="entry name" value="Acyl_CoA_acyltransferase"/>
</dbReference>
<accession>A0AAE9RZI9</accession>